<feature type="region of interest" description="Disordered" evidence="5">
    <location>
        <begin position="677"/>
        <end position="708"/>
    </location>
</feature>
<feature type="region of interest" description="Disordered" evidence="5">
    <location>
        <begin position="94"/>
        <end position="160"/>
    </location>
</feature>
<feature type="region of interest" description="Disordered" evidence="5">
    <location>
        <begin position="604"/>
        <end position="633"/>
    </location>
</feature>
<feature type="region of interest" description="Disordered" evidence="5">
    <location>
        <begin position="714"/>
        <end position="733"/>
    </location>
</feature>
<dbReference type="PANTHER" id="PTHR15549">
    <property type="entry name" value="PAIRED IMMUNOGLOBULIN-LIKE TYPE 2 RECEPTOR"/>
    <property type="match status" value="1"/>
</dbReference>
<feature type="compositionally biased region" description="Pro residues" evidence="5">
    <location>
        <begin position="111"/>
        <end position="123"/>
    </location>
</feature>
<dbReference type="Proteomes" id="UP000030653">
    <property type="component" value="Unassembled WGS sequence"/>
</dbReference>
<keyword evidence="7" id="KW-1185">Reference proteome</keyword>
<dbReference type="AlphaFoldDB" id="M5GAH7"/>
<evidence type="ECO:0000256" key="4">
    <source>
        <dbReference type="ARBA" id="ARBA00023136"/>
    </source>
</evidence>
<evidence type="ECO:0000256" key="1">
    <source>
        <dbReference type="ARBA" id="ARBA00004167"/>
    </source>
</evidence>
<dbReference type="GeneID" id="63686249"/>
<keyword evidence="4" id="KW-0472">Membrane</keyword>
<feature type="compositionally biased region" description="Basic and acidic residues" evidence="5">
    <location>
        <begin position="250"/>
        <end position="275"/>
    </location>
</feature>
<dbReference type="GO" id="GO:0071944">
    <property type="term" value="C:cell periphery"/>
    <property type="evidence" value="ECO:0007669"/>
    <property type="project" value="UniProtKB-ARBA"/>
</dbReference>
<reference evidence="6 7" key="1">
    <citation type="journal article" date="2012" name="Science">
        <title>The Paleozoic origin of enzymatic lignin decomposition reconstructed from 31 fungal genomes.</title>
        <authorList>
            <person name="Floudas D."/>
            <person name="Binder M."/>
            <person name="Riley R."/>
            <person name="Barry K."/>
            <person name="Blanchette R.A."/>
            <person name="Henrissat B."/>
            <person name="Martinez A.T."/>
            <person name="Otillar R."/>
            <person name="Spatafora J.W."/>
            <person name="Yadav J.S."/>
            <person name="Aerts A."/>
            <person name="Benoit I."/>
            <person name="Boyd A."/>
            <person name="Carlson A."/>
            <person name="Copeland A."/>
            <person name="Coutinho P.M."/>
            <person name="de Vries R.P."/>
            <person name="Ferreira P."/>
            <person name="Findley K."/>
            <person name="Foster B."/>
            <person name="Gaskell J."/>
            <person name="Glotzer D."/>
            <person name="Gorecki P."/>
            <person name="Heitman J."/>
            <person name="Hesse C."/>
            <person name="Hori C."/>
            <person name="Igarashi K."/>
            <person name="Jurgens J.A."/>
            <person name="Kallen N."/>
            <person name="Kersten P."/>
            <person name="Kohler A."/>
            <person name="Kuees U."/>
            <person name="Kumar T.K.A."/>
            <person name="Kuo A."/>
            <person name="LaButti K."/>
            <person name="Larrondo L.F."/>
            <person name="Lindquist E."/>
            <person name="Ling A."/>
            <person name="Lombard V."/>
            <person name="Lucas S."/>
            <person name="Lundell T."/>
            <person name="Martin R."/>
            <person name="McLaughlin D.J."/>
            <person name="Morgenstern I."/>
            <person name="Morin E."/>
            <person name="Murat C."/>
            <person name="Nagy L.G."/>
            <person name="Nolan M."/>
            <person name="Ohm R.A."/>
            <person name="Patyshakuliyeva A."/>
            <person name="Rokas A."/>
            <person name="Ruiz-Duenas F.J."/>
            <person name="Sabat G."/>
            <person name="Salamov A."/>
            <person name="Samejima M."/>
            <person name="Schmutz J."/>
            <person name="Slot J.C."/>
            <person name="St John F."/>
            <person name="Stenlid J."/>
            <person name="Sun H."/>
            <person name="Sun S."/>
            <person name="Syed K."/>
            <person name="Tsang A."/>
            <person name="Wiebenga A."/>
            <person name="Young D."/>
            <person name="Pisabarro A."/>
            <person name="Eastwood D.C."/>
            <person name="Martin F."/>
            <person name="Cullen D."/>
            <person name="Grigoriev I.V."/>
            <person name="Hibbett D.S."/>
        </authorList>
    </citation>
    <scope>NUCLEOTIDE SEQUENCE [LARGE SCALE GENOMIC DNA]</scope>
    <source>
        <strain evidence="6 7">DJM-731 SS1</strain>
    </source>
</reference>
<evidence type="ECO:0000313" key="6">
    <source>
        <dbReference type="EMBL" id="EJU00918.1"/>
    </source>
</evidence>
<proteinExistence type="predicted"/>
<gene>
    <name evidence="6" type="ORF">DACRYDRAFT_16330</name>
</gene>
<dbReference type="PANTHER" id="PTHR15549:SF30">
    <property type="entry name" value="MID2 DOMAIN-CONTAINING PROTEIN"/>
    <property type="match status" value="1"/>
</dbReference>
<feature type="region of interest" description="Disordered" evidence="5">
    <location>
        <begin position="239"/>
        <end position="285"/>
    </location>
</feature>
<dbReference type="InterPro" id="IPR051694">
    <property type="entry name" value="Immunoregulatory_rcpt-like"/>
</dbReference>
<evidence type="ECO:0000256" key="3">
    <source>
        <dbReference type="ARBA" id="ARBA00022989"/>
    </source>
</evidence>
<evidence type="ECO:0000313" key="7">
    <source>
        <dbReference type="Proteomes" id="UP000030653"/>
    </source>
</evidence>
<evidence type="ECO:0000256" key="2">
    <source>
        <dbReference type="ARBA" id="ARBA00022692"/>
    </source>
</evidence>
<keyword evidence="3" id="KW-1133">Transmembrane helix</keyword>
<accession>M5GAH7</accession>
<evidence type="ECO:0000256" key="5">
    <source>
        <dbReference type="SAM" id="MobiDB-lite"/>
    </source>
</evidence>
<dbReference type="HOGENOM" id="CLU_347146_0_0_1"/>
<dbReference type="OrthoDB" id="10625795at2759"/>
<sequence length="813" mass="85949">MSSPPSPLRVLFLSALPSPNPTFSLCTPSLSCGSPITPPVTPLGGDNWAADVALPSLPPSAGAGVGGGAQWVLRMQTDQGVVFSSPFALSQQGGTESLSALPSSTLSPTLSPSPSPSASPTPPSQSLQTLILTGTPLPLSTSTPIGSPTPTCSSSPSPSSSLSLPSTYALPLALSLCLPLVLAMCLFLLHFCRRRRRQGGAEEGDCIFPPSPPLAAIERLEKMDRRPGLPPLVTAGSELTLIGQEEPDPEELKDVDLEHPHPSKSEAQKLKEEKSLPPPPPPLAYEGIRRKQLQLNEMDRALLLLGRALSDSALSASLGRVPSLFRARSELSVPRGAVLRGSAGAGRPREVGREGRKVSFALPSTCSPEGTLSSSLPTPPCQKAYEPRNPVPVQGPTAAEGTRVLRGESLSSETWGHQMPSTSCSGDAFPLPVPVALPTPYALPTAQIGQHERGEYFSYSHPAPLLGSGSLRDVTTEPRPVSVPSRWEVQPPTERLERAYTCTSSLPPSEGSLTPECPVGRPVCSVDPATAALPSGSERYGQIFANAAPLCTPGALRTAQGQSDMGEYFSSNPETHPLGSSGVSAIPVRQDQALYSSYNPYRVSATSSGPTSACASRPASTRSGSSAYAESPYGQQTARLPEMTSPTPIQLPYILADGCCRVHVQVPQVAPDTQVTQESGRGCYHHHSPAPQQQQSHHHTEQHYPQQHPIIQQPTRPRTLTPHPHPHPHPQAAHLAPAEGYPIEILGQYQTPIPPHAQWIGNTCSPGCLLSQGLSPPRVQSPNGAGANFGCCERAERIMDGSRMMYGPRSLGR</sequence>
<organism evidence="6 7">
    <name type="scientific">Dacryopinax primogenitus (strain DJM 731)</name>
    <name type="common">Brown rot fungus</name>
    <dbReference type="NCBI Taxonomy" id="1858805"/>
    <lineage>
        <taxon>Eukaryota</taxon>
        <taxon>Fungi</taxon>
        <taxon>Dikarya</taxon>
        <taxon>Basidiomycota</taxon>
        <taxon>Agaricomycotina</taxon>
        <taxon>Dacrymycetes</taxon>
        <taxon>Dacrymycetales</taxon>
        <taxon>Dacrymycetaceae</taxon>
        <taxon>Dacryopinax</taxon>
    </lineage>
</organism>
<dbReference type="GO" id="GO:0016020">
    <property type="term" value="C:membrane"/>
    <property type="evidence" value="ECO:0007669"/>
    <property type="project" value="UniProtKB-SubCell"/>
</dbReference>
<dbReference type="EMBL" id="JH795865">
    <property type="protein sequence ID" value="EJU00918.1"/>
    <property type="molecule type" value="Genomic_DNA"/>
</dbReference>
<keyword evidence="2" id="KW-0812">Transmembrane</keyword>
<feature type="compositionally biased region" description="Low complexity" evidence="5">
    <location>
        <begin position="124"/>
        <end position="160"/>
    </location>
</feature>
<comment type="subcellular location">
    <subcellularLocation>
        <location evidence="1">Membrane</location>
        <topology evidence="1">Single-pass membrane protein</topology>
    </subcellularLocation>
</comment>
<dbReference type="RefSeq" id="XP_040627815.1">
    <property type="nucleotide sequence ID" value="XM_040771187.1"/>
</dbReference>
<name>M5GAH7_DACPD</name>
<feature type="compositionally biased region" description="Low complexity" evidence="5">
    <location>
        <begin position="97"/>
        <end position="110"/>
    </location>
</feature>
<protein>
    <submittedName>
        <fullName evidence="6">Uncharacterized protein</fullName>
    </submittedName>
</protein>